<sequence length="84" mass="9560">MVLLHLDALTYTHEILMPYMMDKVHDLHIDGKPVYSADEVNEARETHGLVGPLEQRYRSSVFIGTILTKVAALSDYVFKKDPKS</sequence>
<name>A0A2K3PIR6_TRIPR</name>
<reference evidence="1 2" key="2">
    <citation type="journal article" date="2017" name="Front. Plant Sci.">
        <title>Gene Classification and Mining of Molecular Markers Useful in Red Clover (Trifolium pratense) Breeding.</title>
        <authorList>
            <person name="Istvanek J."/>
            <person name="Dluhosova J."/>
            <person name="Dluhos P."/>
            <person name="Patkova L."/>
            <person name="Nedelnik J."/>
            <person name="Repkova J."/>
        </authorList>
    </citation>
    <scope>NUCLEOTIDE SEQUENCE [LARGE SCALE GENOMIC DNA]</scope>
    <source>
        <strain evidence="2">cv. Tatra</strain>
        <tissue evidence="1">Young leaves</tissue>
    </source>
</reference>
<evidence type="ECO:0000313" key="2">
    <source>
        <dbReference type="Proteomes" id="UP000236291"/>
    </source>
</evidence>
<organism evidence="1 2">
    <name type="scientific">Trifolium pratense</name>
    <name type="common">Red clover</name>
    <dbReference type="NCBI Taxonomy" id="57577"/>
    <lineage>
        <taxon>Eukaryota</taxon>
        <taxon>Viridiplantae</taxon>
        <taxon>Streptophyta</taxon>
        <taxon>Embryophyta</taxon>
        <taxon>Tracheophyta</taxon>
        <taxon>Spermatophyta</taxon>
        <taxon>Magnoliopsida</taxon>
        <taxon>eudicotyledons</taxon>
        <taxon>Gunneridae</taxon>
        <taxon>Pentapetalae</taxon>
        <taxon>rosids</taxon>
        <taxon>fabids</taxon>
        <taxon>Fabales</taxon>
        <taxon>Fabaceae</taxon>
        <taxon>Papilionoideae</taxon>
        <taxon>50 kb inversion clade</taxon>
        <taxon>NPAAA clade</taxon>
        <taxon>Hologalegina</taxon>
        <taxon>IRL clade</taxon>
        <taxon>Trifolieae</taxon>
        <taxon>Trifolium</taxon>
    </lineage>
</organism>
<evidence type="ECO:0000313" key="1">
    <source>
        <dbReference type="EMBL" id="PNY15183.1"/>
    </source>
</evidence>
<gene>
    <name evidence="1" type="ORF">L195_g011874</name>
</gene>
<proteinExistence type="predicted"/>
<dbReference type="EMBL" id="ASHM01007460">
    <property type="protein sequence ID" value="PNY15183.1"/>
    <property type="molecule type" value="Genomic_DNA"/>
</dbReference>
<protein>
    <submittedName>
        <fullName evidence="1">Uncharacterized protein</fullName>
    </submittedName>
</protein>
<dbReference type="Proteomes" id="UP000236291">
    <property type="component" value="Unassembled WGS sequence"/>
</dbReference>
<comment type="caution">
    <text evidence="1">The sequence shown here is derived from an EMBL/GenBank/DDBJ whole genome shotgun (WGS) entry which is preliminary data.</text>
</comment>
<reference evidence="1 2" key="1">
    <citation type="journal article" date="2014" name="Am. J. Bot.">
        <title>Genome assembly and annotation for red clover (Trifolium pratense; Fabaceae).</title>
        <authorList>
            <person name="Istvanek J."/>
            <person name="Jaros M."/>
            <person name="Krenek A."/>
            <person name="Repkova J."/>
        </authorList>
    </citation>
    <scope>NUCLEOTIDE SEQUENCE [LARGE SCALE GENOMIC DNA]</scope>
    <source>
        <strain evidence="2">cv. Tatra</strain>
        <tissue evidence="1">Young leaves</tissue>
    </source>
</reference>
<accession>A0A2K3PIR6</accession>
<dbReference type="AlphaFoldDB" id="A0A2K3PIR6"/>